<evidence type="ECO:0000313" key="2">
    <source>
        <dbReference type="Proteomes" id="UP000182334"/>
    </source>
</evidence>
<evidence type="ECO:0000313" key="1">
    <source>
        <dbReference type="EMBL" id="SGZ56970.1"/>
    </source>
</evidence>
<keyword evidence="2" id="KW-1185">Reference proteome</keyword>
<organism evidence="1 2">
    <name type="scientific">Sungouiella intermedia</name>
    <dbReference type="NCBI Taxonomy" id="45354"/>
    <lineage>
        <taxon>Eukaryota</taxon>
        <taxon>Fungi</taxon>
        <taxon>Dikarya</taxon>
        <taxon>Ascomycota</taxon>
        <taxon>Saccharomycotina</taxon>
        <taxon>Pichiomycetes</taxon>
        <taxon>Metschnikowiaceae</taxon>
        <taxon>Sungouiella</taxon>
    </lineage>
</organism>
<dbReference type="OrthoDB" id="5043642at2759"/>
<name>A0A1L0C2G9_9ASCO</name>
<proteinExistence type="predicted"/>
<gene>
    <name evidence="1" type="ORF">SAMEA4029010_CIC11G00000000318</name>
</gene>
<sequence>MVLFIILVIAIAIVAYYYYPPNPQIQAPVGTSQIVPEVEPVDPSFKWHEAEPYKLRPFVGKKNFRPSMSVHNISNKRENLFLIEKTYLEITNHRRQVANDYSDKIIHCNPNTRSVEAVREFYDMTIKFLCERYPQYFKIDEEKNSVFNLINNDTLPLTSVQEDPRTLITILTGNIEEDFLILLKDDPKDHSQEYILRASLTGTPAGFDPSVNFDKPVSFIHVPVPQYQERLESPMARFFNRLEPKDLWQRGNWSVQTNNVLFKLDSHHGREGDETKELSMDEIDFDNACFMRCERQVFTRLPKSRAVIMLVRTYLTPIKQIREEGLGEIMANAIESLPADLAFYKRRQAWGNAVKQYLRMP</sequence>
<dbReference type="Proteomes" id="UP000182334">
    <property type="component" value="Chromosome VI"/>
</dbReference>
<dbReference type="AlphaFoldDB" id="A0A1L0C2G9"/>
<reference evidence="1 2" key="1">
    <citation type="submission" date="2016-10" db="EMBL/GenBank/DDBJ databases">
        <authorList>
            <person name="de Groot N.N."/>
        </authorList>
    </citation>
    <scope>NUCLEOTIDE SEQUENCE [LARGE SCALE GENOMIC DNA]</scope>
    <source>
        <strain evidence="1 2">CBS 141442</strain>
    </source>
</reference>
<accession>A0A1L0C2G9</accession>
<protein>
    <submittedName>
        <fullName evidence="1">CIC11C00000000318</fullName>
    </submittedName>
</protein>
<dbReference type="STRING" id="45354.A0A1L0C2G9"/>
<dbReference type="EMBL" id="LT635761">
    <property type="protein sequence ID" value="SGZ56970.1"/>
    <property type="molecule type" value="Genomic_DNA"/>
</dbReference>
<dbReference type="Pfam" id="PF11927">
    <property type="entry name" value="HODM_asu-like"/>
    <property type="match status" value="1"/>
</dbReference>
<dbReference type="InterPro" id="IPR021848">
    <property type="entry name" value="HODM_asu-like"/>
</dbReference>